<dbReference type="Pfam" id="PF10025">
    <property type="entry name" value="DUF2267"/>
    <property type="match status" value="1"/>
</dbReference>
<name>A0A1N7A0J1_9BACT</name>
<proteinExistence type="predicted"/>
<dbReference type="Gene3D" id="1.10.490.110">
    <property type="entry name" value="Uncharacterized conserved protein DUF2267"/>
    <property type="match status" value="1"/>
</dbReference>
<dbReference type="InterPro" id="IPR018727">
    <property type="entry name" value="DUF2267"/>
</dbReference>
<organism evidence="1 2">
    <name type="scientific">Pontibacter lucknowensis</name>
    <dbReference type="NCBI Taxonomy" id="1077936"/>
    <lineage>
        <taxon>Bacteria</taxon>
        <taxon>Pseudomonadati</taxon>
        <taxon>Bacteroidota</taxon>
        <taxon>Cytophagia</taxon>
        <taxon>Cytophagales</taxon>
        <taxon>Hymenobacteraceae</taxon>
        <taxon>Pontibacter</taxon>
    </lineage>
</organism>
<dbReference type="Proteomes" id="UP000185924">
    <property type="component" value="Unassembled WGS sequence"/>
</dbReference>
<evidence type="ECO:0000313" key="2">
    <source>
        <dbReference type="Proteomes" id="UP000185924"/>
    </source>
</evidence>
<accession>A0A1N7A0J1</accession>
<reference evidence="2" key="1">
    <citation type="submission" date="2017-01" db="EMBL/GenBank/DDBJ databases">
        <authorList>
            <person name="Varghese N."/>
            <person name="Submissions S."/>
        </authorList>
    </citation>
    <scope>NUCLEOTIDE SEQUENCE [LARGE SCALE GENOMIC DNA]</scope>
    <source>
        <strain evidence="2">DM9</strain>
    </source>
</reference>
<evidence type="ECO:0000313" key="1">
    <source>
        <dbReference type="EMBL" id="SIR32617.1"/>
    </source>
</evidence>
<dbReference type="EMBL" id="FTNM01000005">
    <property type="protein sequence ID" value="SIR32617.1"/>
    <property type="molecule type" value="Genomic_DNA"/>
</dbReference>
<sequence>MSMPFNFEDNIKNATVMLQDVAAELQTDDLNKAGRIFRAVLQSIRDRLPVNDAVQFAAQLPIFWKGIYFDQYDTSKVPVRIRDANDWINYIRNKNAFAANNDFQQDEEITAAFRAVFRALQRTMTDGQLEKVKQSLNEDIQELLAA</sequence>
<protein>
    <submittedName>
        <fullName evidence="1">Uncharacterized conserved protein, DUF2267 family</fullName>
    </submittedName>
</protein>
<keyword evidence="2" id="KW-1185">Reference proteome</keyword>
<dbReference type="STRING" id="1077936.SAMN05421545_3146"/>
<dbReference type="InterPro" id="IPR038282">
    <property type="entry name" value="DUF2267_sf"/>
</dbReference>
<dbReference type="AlphaFoldDB" id="A0A1N7A0J1"/>
<gene>
    <name evidence="1" type="ORF">SAMN05421545_3146</name>
</gene>
<dbReference type="RefSeq" id="WP_230392341.1">
    <property type="nucleotide sequence ID" value="NZ_FTNM01000005.1"/>
</dbReference>